<gene>
    <name evidence="2" type="ORF">N7530_012023</name>
</gene>
<protein>
    <submittedName>
        <fullName evidence="2">Uncharacterized protein</fullName>
    </submittedName>
</protein>
<dbReference type="GO" id="GO:0005634">
    <property type="term" value="C:nucleus"/>
    <property type="evidence" value="ECO:0007669"/>
    <property type="project" value="TreeGrafter"/>
</dbReference>
<dbReference type="Proteomes" id="UP001147760">
    <property type="component" value="Unassembled WGS sequence"/>
</dbReference>
<dbReference type="GO" id="GO:0003700">
    <property type="term" value="F:DNA-binding transcription factor activity"/>
    <property type="evidence" value="ECO:0007669"/>
    <property type="project" value="TreeGrafter"/>
</dbReference>
<dbReference type="GO" id="GO:0000976">
    <property type="term" value="F:transcription cis-regulatory region binding"/>
    <property type="evidence" value="ECO:0007669"/>
    <property type="project" value="TreeGrafter"/>
</dbReference>
<accession>A0A9X0BGC6</accession>
<comment type="caution">
    <text evidence="2">The sequence shown here is derived from an EMBL/GenBank/DDBJ whole genome shotgun (WGS) entry which is preliminary data.</text>
</comment>
<dbReference type="PANTHER" id="PTHR37534:SF2">
    <property type="entry name" value="N-ACETYLTRANSFERASE DOMAIN-CONTAINING PROTEIN"/>
    <property type="match status" value="1"/>
</dbReference>
<dbReference type="EMBL" id="JAPWDO010000009">
    <property type="protein sequence ID" value="KAJ5456749.1"/>
    <property type="molecule type" value="Genomic_DNA"/>
</dbReference>
<reference evidence="2" key="2">
    <citation type="journal article" date="2023" name="IMA Fungus">
        <title>Comparative genomic study of the Penicillium genus elucidates a diverse pangenome and 15 lateral gene transfer events.</title>
        <authorList>
            <person name="Petersen C."/>
            <person name="Sorensen T."/>
            <person name="Nielsen M.R."/>
            <person name="Sondergaard T.E."/>
            <person name="Sorensen J.L."/>
            <person name="Fitzpatrick D.A."/>
            <person name="Frisvad J.C."/>
            <person name="Nielsen K.L."/>
        </authorList>
    </citation>
    <scope>NUCLEOTIDE SEQUENCE</scope>
    <source>
        <strain evidence="2">IBT 17660</strain>
    </source>
</reference>
<evidence type="ECO:0000313" key="2">
    <source>
        <dbReference type="EMBL" id="KAJ5456749.1"/>
    </source>
</evidence>
<evidence type="ECO:0000256" key="1">
    <source>
        <dbReference type="ARBA" id="ARBA00023242"/>
    </source>
</evidence>
<dbReference type="GO" id="GO:0045944">
    <property type="term" value="P:positive regulation of transcription by RNA polymerase II"/>
    <property type="evidence" value="ECO:0007669"/>
    <property type="project" value="TreeGrafter"/>
</dbReference>
<keyword evidence="3" id="KW-1185">Reference proteome</keyword>
<keyword evidence="1" id="KW-0539">Nucleus</keyword>
<evidence type="ECO:0000313" key="3">
    <source>
        <dbReference type="Proteomes" id="UP001147760"/>
    </source>
</evidence>
<organism evidence="2 3">
    <name type="scientific">Penicillium desertorum</name>
    <dbReference type="NCBI Taxonomy" id="1303715"/>
    <lineage>
        <taxon>Eukaryota</taxon>
        <taxon>Fungi</taxon>
        <taxon>Dikarya</taxon>
        <taxon>Ascomycota</taxon>
        <taxon>Pezizomycotina</taxon>
        <taxon>Eurotiomycetes</taxon>
        <taxon>Eurotiomycetidae</taxon>
        <taxon>Eurotiales</taxon>
        <taxon>Aspergillaceae</taxon>
        <taxon>Penicillium</taxon>
    </lineage>
</organism>
<proteinExistence type="predicted"/>
<dbReference type="PANTHER" id="PTHR37534">
    <property type="entry name" value="TRANSCRIPTIONAL ACTIVATOR PROTEIN UGA3"/>
    <property type="match status" value="1"/>
</dbReference>
<dbReference type="OrthoDB" id="4525710at2759"/>
<dbReference type="AlphaFoldDB" id="A0A9X0BGC6"/>
<name>A0A9X0BGC6_9EURO</name>
<sequence>MRYFMEELSPWFDHCDERRHFQLVVPRRAKHCLALRNAVFAVSSRHLCRLPQYTTSQGIVYHGQALPSLTKSTSLEYMLKCIPELIQFPKIQDPVHQENIMAATIILRQYEEMEEETEEGETGNHADERVNFLAITQTIIDTMISTPLDHSLATAAYWIAIRQEVYYALTRQRAPQFLKLPSGAGGAKQPQEWENLKAKQQQLYHDHLHELEPILEQNADRARGNMFPTIWYSFDAQVTAIQHLKLAEMILIAESPYLENARGALHRKAEAQVRTIVLCLCGIALSHPRCQPALVNAVIAITLYGEYFVHQEERDALLGIINQTMELHAWPLRKAYQSLQREWDIMDNVEI</sequence>
<reference evidence="2" key="1">
    <citation type="submission" date="2022-12" db="EMBL/GenBank/DDBJ databases">
        <authorList>
            <person name="Petersen C."/>
        </authorList>
    </citation>
    <scope>NUCLEOTIDE SEQUENCE</scope>
    <source>
        <strain evidence="2">IBT 17660</strain>
    </source>
</reference>